<dbReference type="OrthoDB" id="3405537at2"/>
<evidence type="ECO:0000313" key="3">
    <source>
        <dbReference type="Proteomes" id="UP000215005"/>
    </source>
</evidence>
<dbReference type="EMBL" id="CP022753">
    <property type="protein sequence ID" value="ASU84049.1"/>
    <property type="molecule type" value="Genomic_DNA"/>
</dbReference>
<name>A0A223S7I9_9ACTN</name>
<keyword evidence="3" id="KW-1185">Reference proteome</keyword>
<evidence type="ECO:0000313" key="2">
    <source>
        <dbReference type="EMBL" id="ASU84049.1"/>
    </source>
</evidence>
<accession>A0A223S7I9</accession>
<reference evidence="2 3" key="1">
    <citation type="submission" date="2017-08" db="EMBL/GenBank/DDBJ databases">
        <title>The complete genome sequence of Nocardiopsis gilva YIM 90087.</title>
        <authorList>
            <person name="Yin M."/>
            <person name="Tang S."/>
        </authorList>
    </citation>
    <scope>NUCLEOTIDE SEQUENCE [LARGE SCALE GENOMIC DNA]</scope>
    <source>
        <strain evidence="2 3">YIM 90087</strain>
    </source>
</reference>
<feature type="region of interest" description="Disordered" evidence="1">
    <location>
        <begin position="1"/>
        <end position="23"/>
    </location>
</feature>
<sequence length="84" mass="8945">MDGRLDQLLDSGTGRSTQPHSLPGLIRDIGIPGTAVRTAALSQLVLQARIPVIARAVGFHDTTATRVVARLAGPEPPRPDDREQ</sequence>
<protein>
    <submittedName>
        <fullName evidence="2">Uncharacterized protein</fullName>
    </submittedName>
</protein>
<dbReference type="KEGG" id="ngv:CDO52_15745"/>
<dbReference type="RefSeq" id="WP_017621788.1">
    <property type="nucleotide sequence ID" value="NZ_ANBG01000444.1"/>
</dbReference>
<organism evidence="2 3">
    <name type="scientific">Nocardiopsis gilva YIM 90087</name>
    <dbReference type="NCBI Taxonomy" id="1235441"/>
    <lineage>
        <taxon>Bacteria</taxon>
        <taxon>Bacillati</taxon>
        <taxon>Actinomycetota</taxon>
        <taxon>Actinomycetes</taxon>
        <taxon>Streptosporangiales</taxon>
        <taxon>Nocardiopsidaceae</taxon>
        <taxon>Nocardiopsis</taxon>
    </lineage>
</organism>
<gene>
    <name evidence="2" type="ORF">CDO52_15745</name>
</gene>
<evidence type="ECO:0000256" key="1">
    <source>
        <dbReference type="SAM" id="MobiDB-lite"/>
    </source>
</evidence>
<dbReference type="Proteomes" id="UP000215005">
    <property type="component" value="Chromosome"/>
</dbReference>
<dbReference type="AlphaFoldDB" id="A0A223S7I9"/>
<proteinExistence type="predicted"/>